<dbReference type="SUPFAM" id="SSF52047">
    <property type="entry name" value="RNI-like"/>
    <property type="match status" value="1"/>
</dbReference>
<dbReference type="EMBL" id="JAWWNJ010000009">
    <property type="protein sequence ID" value="KAK7048926.1"/>
    <property type="molecule type" value="Genomic_DNA"/>
</dbReference>
<sequence length="408" mass="45814">MNSARIELRARAIDKEIETTKHHQLALKVLESGRSEALSTLHSGVDLVAHLPLEISSEIFLLCLPERPGVKPTFSPLLFLQICRSWRDIALSTPSLWSRIYCGRLAGVAADNLHLWLSRAKTLPLTITISLPEDAPADIPTVLKKHAPQTKNLSVEVHSAAHAKAILTSFPILEVLELKLTYPWRGSAELSKVCRDIIRAAPRLLKCRIVNLPERGDISSIYPTQIPCPCLRELELSDGKLLLQLTLPALESLSVRNLNLPHADLQDFLSRSKPPLRSLRFEVSHNISVKSLRLVPSLTTLTLVFNNYSAESLDVLSLLVADAEFLPNLREIIIRNWHHPRHDYDLLARVLEARSQLRSLRVFLPDPAQANYTPTKECVATLQSLSKQRPETHVVLGYDDYNYLSPES</sequence>
<proteinExistence type="predicted"/>
<keyword evidence="2" id="KW-1185">Reference proteome</keyword>
<dbReference type="InterPro" id="IPR032675">
    <property type="entry name" value="LRR_dom_sf"/>
</dbReference>
<evidence type="ECO:0000313" key="2">
    <source>
        <dbReference type="Proteomes" id="UP001362999"/>
    </source>
</evidence>
<accession>A0AAW0DCR7</accession>
<dbReference type="AlphaFoldDB" id="A0AAW0DCR7"/>
<reference evidence="1 2" key="1">
    <citation type="journal article" date="2024" name="J Genomics">
        <title>Draft genome sequencing and assembly of Favolaschia claudopus CIRM-BRFM 2984 isolated from oak limbs.</title>
        <authorList>
            <person name="Navarro D."/>
            <person name="Drula E."/>
            <person name="Chaduli D."/>
            <person name="Cazenave R."/>
            <person name="Ahrendt S."/>
            <person name="Wang J."/>
            <person name="Lipzen A."/>
            <person name="Daum C."/>
            <person name="Barry K."/>
            <person name="Grigoriev I.V."/>
            <person name="Favel A."/>
            <person name="Rosso M.N."/>
            <person name="Martin F."/>
        </authorList>
    </citation>
    <scope>NUCLEOTIDE SEQUENCE [LARGE SCALE GENOMIC DNA]</scope>
    <source>
        <strain evidence="1 2">CIRM-BRFM 2984</strain>
    </source>
</reference>
<evidence type="ECO:0000313" key="1">
    <source>
        <dbReference type="EMBL" id="KAK7048926.1"/>
    </source>
</evidence>
<gene>
    <name evidence="1" type="ORF">R3P38DRAFT_3175177</name>
</gene>
<comment type="caution">
    <text evidence="1">The sequence shown here is derived from an EMBL/GenBank/DDBJ whole genome shotgun (WGS) entry which is preliminary data.</text>
</comment>
<organism evidence="1 2">
    <name type="scientific">Favolaschia claudopus</name>
    <dbReference type="NCBI Taxonomy" id="2862362"/>
    <lineage>
        <taxon>Eukaryota</taxon>
        <taxon>Fungi</taxon>
        <taxon>Dikarya</taxon>
        <taxon>Basidiomycota</taxon>
        <taxon>Agaricomycotina</taxon>
        <taxon>Agaricomycetes</taxon>
        <taxon>Agaricomycetidae</taxon>
        <taxon>Agaricales</taxon>
        <taxon>Marasmiineae</taxon>
        <taxon>Mycenaceae</taxon>
        <taxon>Favolaschia</taxon>
    </lineage>
</organism>
<name>A0AAW0DCR7_9AGAR</name>
<dbReference type="Proteomes" id="UP001362999">
    <property type="component" value="Unassembled WGS sequence"/>
</dbReference>
<dbReference type="Gene3D" id="3.80.10.10">
    <property type="entry name" value="Ribonuclease Inhibitor"/>
    <property type="match status" value="1"/>
</dbReference>
<protein>
    <recommendedName>
        <fullName evidence="3">F-box domain-containing protein</fullName>
    </recommendedName>
</protein>
<evidence type="ECO:0008006" key="3">
    <source>
        <dbReference type="Google" id="ProtNLM"/>
    </source>
</evidence>